<dbReference type="GO" id="GO:0004113">
    <property type="term" value="F:2',3'-cyclic-nucleotide 3'-phosphodiesterase activity"/>
    <property type="evidence" value="ECO:0007669"/>
    <property type="project" value="InterPro"/>
</dbReference>
<reference evidence="2 3" key="1">
    <citation type="submission" date="2018-12" db="EMBL/GenBank/DDBJ databases">
        <title>The genome of Variovorax gossypii DSM 100435.</title>
        <authorList>
            <person name="Gao J."/>
            <person name="Sun J."/>
        </authorList>
    </citation>
    <scope>NUCLEOTIDE SEQUENCE [LARGE SCALE GENOMIC DNA]</scope>
    <source>
        <strain evidence="2 3">DSM 100435</strain>
    </source>
</reference>
<gene>
    <name evidence="2" type="ORF">EJP69_07440</name>
</gene>
<organism evidence="2 3">
    <name type="scientific">Variovorax gossypii</name>
    <dbReference type="NCBI Taxonomy" id="1679495"/>
    <lineage>
        <taxon>Bacteria</taxon>
        <taxon>Pseudomonadati</taxon>
        <taxon>Pseudomonadota</taxon>
        <taxon>Betaproteobacteria</taxon>
        <taxon>Burkholderiales</taxon>
        <taxon>Comamonadaceae</taxon>
        <taxon>Variovorax</taxon>
    </lineage>
</organism>
<evidence type="ECO:0000256" key="1">
    <source>
        <dbReference type="ARBA" id="ARBA00022801"/>
    </source>
</evidence>
<dbReference type="Proteomes" id="UP000267418">
    <property type="component" value="Unassembled WGS sequence"/>
</dbReference>
<dbReference type="OrthoDB" id="7061261at2"/>
<dbReference type="PANTHER" id="PTHR35561:SF1">
    <property type="entry name" value="RNA 2',3'-CYCLIC PHOSPHODIESTERASE"/>
    <property type="match status" value="1"/>
</dbReference>
<dbReference type="InterPro" id="IPR004175">
    <property type="entry name" value="RNA_CPDase"/>
</dbReference>
<keyword evidence="3" id="KW-1185">Reference proteome</keyword>
<protein>
    <submittedName>
        <fullName evidence="2">RNA 2',3'-cyclic phosphodiesterase</fullName>
    </submittedName>
</protein>
<dbReference type="SUPFAM" id="SSF55144">
    <property type="entry name" value="LigT-like"/>
    <property type="match status" value="1"/>
</dbReference>
<keyword evidence="1" id="KW-0378">Hydrolase</keyword>
<dbReference type="Pfam" id="PF13563">
    <property type="entry name" value="2_5_RNA_ligase2"/>
    <property type="match status" value="1"/>
</dbReference>
<dbReference type="Gene3D" id="3.90.1140.10">
    <property type="entry name" value="Cyclic phosphodiesterase"/>
    <property type="match status" value="1"/>
</dbReference>
<dbReference type="GO" id="GO:0008664">
    <property type="term" value="F:RNA 2',3'-cyclic 3'-phosphodiesterase activity"/>
    <property type="evidence" value="ECO:0007669"/>
    <property type="project" value="InterPro"/>
</dbReference>
<evidence type="ECO:0000313" key="2">
    <source>
        <dbReference type="EMBL" id="RTQ37547.1"/>
    </source>
</evidence>
<name>A0A431TU11_9BURK</name>
<dbReference type="AlphaFoldDB" id="A0A431TU11"/>
<dbReference type="InterPro" id="IPR009097">
    <property type="entry name" value="Cyclic_Pdiesterase"/>
</dbReference>
<dbReference type="EMBL" id="RXOE01000001">
    <property type="protein sequence ID" value="RTQ37547.1"/>
    <property type="molecule type" value="Genomic_DNA"/>
</dbReference>
<evidence type="ECO:0000313" key="3">
    <source>
        <dbReference type="Proteomes" id="UP000267418"/>
    </source>
</evidence>
<dbReference type="PANTHER" id="PTHR35561">
    <property type="entry name" value="RNA 2',3'-CYCLIC PHOSPHODIESTERASE"/>
    <property type="match status" value="1"/>
</dbReference>
<accession>A0A431TU11</accession>
<sequence length="201" mass="22739">MTGTMDIEPFTPADAARRARLEMPMLYAWLKPDEAVQAAIAEHRAQWVWRTQPKPSIPKPHRLHMTLCHISPQGDAAVEGIRQALGELRMEEDLELLLDWSGVWAHNGIAIVRPQPNAALDRLHQAVVRQLAPWLSGRHEDWAPHITIARKASGAAAPTMPPVRWSVREFQFVRSWLKTRPVWHEVLASYPLQSSGRKAGL</sequence>
<comment type="caution">
    <text evidence="2">The sequence shown here is derived from an EMBL/GenBank/DDBJ whole genome shotgun (WGS) entry which is preliminary data.</text>
</comment>
<proteinExistence type="predicted"/>